<protein>
    <submittedName>
        <fullName evidence="2">Uncharacterized protein</fullName>
    </submittedName>
</protein>
<dbReference type="OrthoDB" id="8120898at2759"/>
<keyword evidence="3" id="KW-1185">Reference proteome</keyword>
<evidence type="ECO:0000256" key="1">
    <source>
        <dbReference type="SAM" id="MobiDB-lite"/>
    </source>
</evidence>
<sequence>MALLCGNVRIPGAFLNTALSSSSSDARTTGPGGHTARYLILRATGYKKNQPSPKKFTNYACKDGAGSLHHLHRKRGSWRTRHPSQDLVPPRHDRGGARPRLLVRGGASQRALLAKPVDPVAVETVPDAEPEIDGPPFACPITLDNTDGKIVLLIKDGLPLLHGVDKAIVDQLLDCPLALLYPDIDDNRRSWTAWITPSDSRLTTPPSSPSSPLGNPDLWFPVLAIAIDRCEIPYLDSIRDNLRSHLLCRLEHRTSYASLTGLANTVTVFMPLGAAMGLSVGVAAPRRPANPPRPRACSEGDDRHAGIRVSDTAELHAKRLRGVLRLLRLSEAGKAEQYDTRVAIRGLYQRNFEVVKTACDATFLSCETVIARIPIDGPADPTVADAIWASLSPAKPFRAPKSSVPPPSLAPTSPQATPSAPTTQPGDAYARFYLARQQAGLPAYAHRDRAGHHAAALMSLHEFVPYMWSRLYLHGEGGDTLPSRMSEFWEEQMGNCRAVIETAPVEEGVRQYNASVAI</sequence>
<dbReference type="Proteomes" id="UP000269721">
    <property type="component" value="Unassembled WGS sequence"/>
</dbReference>
<reference evidence="3" key="1">
    <citation type="journal article" date="2018" name="Nat. Microbiol.">
        <title>Leveraging single-cell genomics to expand the fungal tree of life.</title>
        <authorList>
            <person name="Ahrendt S.R."/>
            <person name="Quandt C.A."/>
            <person name="Ciobanu D."/>
            <person name="Clum A."/>
            <person name="Salamov A."/>
            <person name="Andreopoulos B."/>
            <person name="Cheng J.F."/>
            <person name="Woyke T."/>
            <person name="Pelin A."/>
            <person name="Henrissat B."/>
            <person name="Reynolds N.K."/>
            <person name="Benny G.L."/>
            <person name="Smith M.E."/>
            <person name="James T.Y."/>
            <person name="Grigoriev I.V."/>
        </authorList>
    </citation>
    <scope>NUCLEOTIDE SEQUENCE [LARGE SCALE GENOMIC DNA]</scope>
</reference>
<feature type="region of interest" description="Disordered" evidence="1">
    <location>
        <begin position="73"/>
        <end position="97"/>
    </location>
</feature>
<proteinExistence type="predicted"/>
<name>A0A4P9WPW5_9FUNG</name>
<feature type="compositionally biased region" description="Basic residues" evidence="1">
    <location>
        <begin position="73"/>
        <end position="82"/>
    </location>
</feature>
<feature type="compositionally biased region" description="Low complexity" evidence="1">
    <location>
        <begin position="410"/>
        <end position="423"/>
    </location>
</feature>
<dbReference type="EMBL" id="KZ993981">
    <property type="protein sequence ID" value="RKO94183.1"/>
    <property type="molecule type" value="Genomic_DNA"/>
</dbReference>
<evidence type="ECO:0000313" key="3">
    <source>
        <dbReference type="Proteomes" id="UP000269721"/>
    </source>
</evidence>
<feature type="region of interest" description="Disordered" evidence="1">
    <location>
        <begin position="398"/>
        <end position="423"/>
    </location>
</feature>
<evidence type="ECO:0000313" key="2">
    <source>
        <dbReference type="EMBL" id="RKO94183.1"/>
    </source>
</evidence>
<accession>A0A4P9WPW5</accession>
<organism evidence="2 3">
    <name type="scientific">Blyttiomyces helicus</name>
    <dbReference type="NCBI Taxonomy" id="388810"/>
    <lineage>
        <taxon>Eukaryota</taxon>
        <taxon>Fungi</taxon>
        <taxon>Fungi incertae sedis</taxon>
        <taxon>Chytridiomycota</taxon>
        <taxon>Chytridiomycota incertae sedis</taxon>
        <taxon>Chytridiomycetes</taxon>
        <taxon>Chytridiomycetes incertae sedis</taxon>
        <taxon>Blyttiomyces</taxon>
    </lineage>
</organism>
<dbReference type="AlphaFoldDB" id="A0A4P9WPW5"/>
<gene>
    <name evidence="2" type="ORF">BDK51DRAFT_29793</name>
</gene>